<keyword evidence="3" id="KW-1003">Cell membrane</keyword>
<organism evidence="8 9">
    <name type="scientific">Bacillus cereus</name>
    <dbReference type="NCBI Taxonomy" id="1396"/>
    <lineage>
        <taxon>Bacteria</taxon>
        <taxon>Bacillati</taxon>
        <taxon>Bacillota</taxon>
        <taxon>Bacilli</taxon>
        <taxon>Bacillales</taxon>
        <taxon>Bacillaceae</taxon>
        <taxon>Bacillus</taxon>
        <taxon>Bacillus cereus group</taxon>
    </lineage>
</organism>
<dbReference type="RefSeq" id="WP_098253064.1">
    <property type="nucleotide sequence ID" value="NZ_JARXKI010000001.1"/>
</dbReference>
<evidence type="ECO:0000256" key="3">
    <source>
        <dbReference type="ARBA" id="ARBA00022475"/>
    </source>
</evidence>
<evidence type="ECO:0000256" key="7">
    <source>
        <dbReference type="RuleBase" id="RU363032"/>
    </source>
</evidence>
<evidence type="ECO:0000313" key="9">
    <source>
        <dbReference type="Proteomes" id="UP000225766"/>
    </source>
</evidence>
<dbReference type="GO" id="GO:0055085">
    <property type="term" value="P:transmembrane transport"/>
    <property type="evidence" value="ECO:0007669"/>
    <property type="project" value="InterPro"/>
</dbReference>
<evidence type="ECO:0000256" key="4">
    <source>
        <dbReference type="ARBA" id="ARBA00022692"/>
    </source>
</evidence>
<feature type="transmembrane region" description="Helical" evidence="7">
    <location>
        <begin position="109"/>
        <end position="129"/>
    </location>
</feature>
<protein>
    <submittedName>
        <fullName evidence="8">Sugar ABC transporter permease</fullName>
    </submittedName>
</protein>
<dbReference type="Proteomes" id="UP000225766">
    <property type="component" value="Unassembled WGS sequence"/>
</dbReference>
<dbReference type="PANTHER" id="PTHR43744">
    <property type="entry name" value="ABC TRANSPORTER PERMEASE PROTEIN MG189-RELATED-RELATED"/>
    <property type="match status" value="1"/>
</dbReference>
<feature type="transmembrane region" description="Helical" evidence="7">
    <location>
        <begin position="182"/>
        <end position="205"/>
    </location>
</feature>
<keyword evidence="6 7" id="KW-0472">Membrane</keyword>
<dbReference type="InterPro" id="IPR035906">
    <property type="entry name" value="MetI-like_sf"/>
</dbReference>
<evidence type="ECO:0000256" key="2">
    <source>
        <dbReference type="ARBA" id="ARBA00022448"/>
    </source>
</evidence>
<comment type="similarity">
    <text evidence="7">Belongs to the binding-protein-dependent transport system permease family.</text>
</comment>
<evidence type="ECO:0000256" key="1">
    <source>
        <dbReference type="ARBA" id="ARBA00004651"/>
    </source>
</evidence>
<dbReference type="GO" id="GO:0005886">
    <property type="term" value="C:plasma membrane"/>
    <property type="evidence" value="ECO:0007669"/>
    <property type="project" value="UniProtKB-SubCell"/>
</dbReference>
<dbReference type="AlphaFoldDB" id="A0A2A8IV95"/>
<reference evidence="8 9" key="1">
    <citation type="submission" date="2017-09" db="EMBL/GenBank/DDBJ databases">
        <title>Large-scale bioinformatics analysis of Bacillus genomes uncovers conserved roles of natural products in bacterial physiology.</title>
        <authorList>
            <consortium name="Agbiome Team Llc"/>
            <person name="Bleich R.M."/>
            <person name="Grubbs K.J."/>
            <person name="Santa Maria K.C."/>
            <person name="Allen S.E."/>
            <person name="Farag S."/>
            <person name="Shank E.A."/>
            <person name="Bowers A."/>
        </authorList>
    </citation>
    <scope>NUCLEOTIDE SEQUENCE [LARGE SCALE GENOMIC DNA]</scope>
    <source>
        <strain evidence="8 9">AFS040105</strain>
    </source>
</reference>
<sequence length="299" mass="33474">MKRTGLSDRVFNIINNIFVSIIVLLILYPIIFVLSASISDPLAVSSGKMWLWPVDITFKGFKMVFQNDAIWLGYRNTIIYTVLGTLLHLLVLLPCSYALSRTELKGKKIILWFILFTMLFNGGLVPTYLVVKSLGMLNTVWAMVIPGVVGAWSILVARTFFQQNIPVQLVEASKMDGASDFTIFWRVVLPLSIPIITVMALFHAVGLWNQYFSALIYLSDEKLYPLQLILREILIVNDVGNGGGEGMTSGLSENFMDQVKIAAQLKYAVIIVSALPLLIIYPFIQKYLIKGMLIGSVKE</sequence>
<dbReference type="PANTHER" id="PTHR43744:SF9">
    <property type="entry name" value="POLYGALACTURONAN_RHAMNOGALACTURONAN TRANSPORT SYSTEM PERMEASE PROTEIN YTCP"/>
    <property type="match status" value="1"/>
</dbReference>
<keyword evidence="4 7" id="KW-0812">Transmembrane</keyword>
<dbReference type="CDD" id="cd06261">
    <property type="entry name" value="TM_PBP2"/>
    <property type="match status" value="1"/>
</dbReference>
<feature type="transmembrane region" description="Helical" evidence="7">
    <location>
        <begin position="141"/>
        <end position="161"/>
    </location>
</feature>
<dbReference type="SUPFAM" id="SSF161098">
    <property type="entry name" value="MetI-like"/>
    <property type="match status" value="1"/>
</dbReference>
<proteinExistence type="inferred from homology"/>
<dbReference type="Gene3D" id="1.10.3720.10">
    <property type="entry name" value="MetI-like"/>
    <property type="match status" value="1"/>
</dbReference>
<feature type="transmembrane region" description="Helical" evidence="7">
    <location>
        <begin position="265"/>
        <end position="284"/>
    </location>
</feature>
<feature type="transmembrane region" description="Helical" evidence="7">
    <location>
        <begin position="78"/>
        <end position="97"/>
    </location>
</feature>
<dbReference type="InterPro" id="IPR000515">
    <property type="entry name" value="MetI-like"/>
</dbReference>
<dbReference type="EMBL" id="NUMG01000004">
    <property type="protein sequence ID" value="PGU05307.1"/>
    <property type="molecule type" value="Genomic_DNA"/>
</dbReference>
<accession>A0A2A8IV95</accession>
<feature type="transmembrane region" description="Helical" evidence="7">
    <location>
        <begin position="12"/>
        <end position="38"/>
    </location>
</feature>
<evidence type="ECO:0000256" key="5">
    <source>
        <dbReference type="ARBA" id="ARBA00022989"/>
    </source>
</evidence>
<dbReference type="Pfam" id="PF00528">
    <property type="entry name" value="BPD_transp_1"/>
    <property type="match status" value="1"/>
</dbReference>
<evidence type="ECO:0000313" key="8">
    <source>
        <dbReference type="EMBL" id="PGU05307.1"/>
    </source>
</evidence>
<dbReference type="PROSITE" id="PS50928">
    <property type="entry name" value="ABC_TM1"/>
    <property type="match status" value="1"/>
</dbReference>
<keyword evidence="5 7" id="KW-1133">Transmembrane helix</keyword>
<gene>
    <name evidence="8" type="ORF">COD19_03570</name>
</gene>
<comment type="subcellular location">
    <subcellularLocation>
        <location evidence="1 7">Cell membrane</location>
        <topology evidence="1 7">Multi-pass membrane protein</topology>
    </subcellularLocation>
</comment>
<name>A0A2A8IV95_BACCE</name>
<comment type="caution">
    <text evidence="8">The sequence shown here is derived from an EMBL/GenBank/DDBJ whole genome shotgun (WGS) entry which is preliminary data.</text>
</comment>
<evidence type="ECO:0000256" key="6">
    <source>
        <dbReference type="ARBA" id="ARBA00023136"/>
    </source>
</evidence>
<keyword evidence="2 7" id="KW-0813">Transport</keyword>